<evidence type="ECO:0000313" key="2">
    <source>
        <dbReference type="Proteomes" id="UP000285532"/>
    </source>
</evidence>
<dbReference type="InterPro" id="IPR036751">
    <property type="entry name" value="SpoVG_sf"/>
</dbReference>
<gene>
    <name evidence="1" type="ORF">FAM18172_02570</name>
</gene>
<name>A0A422M5T5_LACPA</name>
<organism evidence="1 2">
    <name type="scientific">Lacticaseibacillus paracasei</name>
    <name type="common">Lactobacillus paracasei</name>
    <dbReference type="NCBI Taxonomy" id="1597"/>
    <lineage>
        <taxon>Bacteria</taxon>
        <taxon>Bacillati</taxon>
        <taxon>Bacillota</taxon>
        <taxon>Bacilli</taxon>
        <taxon>Lactobacillales</taxon>
        <taxon>Lactobacillaceae</taxon>
        <taxon>Lacticaseibacillus</taxon>
    </lineage>
</organism>
<dbReference type="Proteomes" id="UP000285532">
    <property type="component" value="Unassembled WGS sequence"/>
</dbReference>
<accession>A0A422M5T5</accession>
<dbReference type="AlphaFoldDB" id="A0A422M5T5"/>
<dbReference type="Gene3D" id="3.30.1120.40">
    <property type="entry name" value="Stage V sporulation protein G"/>
    <property type="match status" value="1"/>
</dbReference>
<sequence>MRISSINMYPDPDGDLLLQGDIVLDHVLILKNVKLIEGQYRWYIQFPRYADGRTVHPISKSFYDYLLQQLTEYYHQATVE</sequence>
<evidence type="ECO:0000313" key="1">
    <source>
        <dbReference type="EMBL" id="RND83034.1"/>
    </source>
</evidence>
<comment type="caution">
    <text evidence="1">The sequence shown here is derived from an EMBL/GenBank/DDBJ whole genome shotgun (WGS) entry which is preliminary data.</text>
</comment>
<dbReference type="RefSeq" id="WP_016387573.1">
    <property type="nucleotide sequence ID" value="NZ_CBDBYF010000001.1"/>
</dbReference>
<proteinExistence type="predicted"/>
<dbReference type="GO" id="GO:0030435">
    <property type="term" value="P:sporulation resulting in formation of a cellular spore"/>
    <property type="evidence" value="ECO:0007669"/>
    <property type="project" value="InterPro"/>
</dbReference>
<protein>
    <submittedName>
        <fullName evidence="1">Uncharacterized protein</fullName>
    </submittedName>
</protein>
<reference evidence="1 2" key="1">
    <citation type="journal article" date="2018" name="Front. Microbiol.">
        <title>Conversion of Methionine to Cysteine in Lactobacillus paracasei Depends on the Highly Mobile cysK-ctl-cysE Gene Cluster.</title>
        <authorList>
            <person name="Wuthrich D."/>
            <person name="Irmler S."/>
            <person name="Berthoud H."/>
            <person name="Guggenbuhl B."/>
            <person name="Eugster E."/>
            <person name="Bruggmann R."/>
        </authorList>
    </citation>
    <scope>NUCLEOTIDE SEQUENCE [LARGE SCALE GENOMIC DNA]</scope>
    <source>
        <strain evidence="1 2">FAM18172</strain>
    </source>
</reference>
<dbReference type="EMBL" id="LKFU01000097">
    <property type="protein sequence ID" value="RND83034.1"/>
    <property type="molecule type" value="Genomic_DNA"/>
</dbReference>
<dbReference type="SUPFAM" id="SSF160537">
    <property type="entry name" value="SpoVG-like"/>
    <property type="match status" value="1"/>
</dbReference>